<reference evidence="10 11" key="1">
    <citation type="submission" date="2024-07" db="EMBL/GenBank/DDBJ databases">
        <title>Draft sequence of the Neodothiora populina.</title>
        <authorList>
            <person name="Drown D.D."/>
            <person name="Schuette U.S."/>
            <person name="Buechlein A.B."/>
            <person name="Rusch D.R."/>
            <person name="Winton L.W."/>
            <person name="Adams G.A."/>
        </authorList>
    </citation>
    <scope>NUCLEOTIDE SEQUENCE [LARGE SCALE GENOMIC DNA]</scope>
    <source>
        <strain evidence="10 11">CPC 39397</strain>
    </source>
</reference>
<keyword evidence="1" id="KW-0479">Metal-binding</keyword>
<accession>A0ABR3PJP4</accession>
<dbReference type="GeneID" id="95977824"/>
<comment type="caution">
    <text evidence="10">The sequence shown here is derived from an EMBL/GenBank/DDBJ whole genome shotgun (WGS) entry which is preliminary data.</text>
</comment>
<dbReference type="InterPro" id="IPR013087">
    <property type="entry name" value="Znf_C2H2_type"/>
</dbReference>
<dbReference type="RefSeq" id="XP_069202264.1">
    <property type="nucleotide sequence ID" value="XM_069343711.1"/>
</dbReference>
<dbReference type="CDD" id="cd12148">
    <property type="entry name" value="fungal_TF_MHR"/>
    <property type="match status" value="1"/>
</dbReference>
<name>A0ABR3PJP4_9PEZI</name>
<evidence type="ECO:0000256" key="7">
    <source>
        <dbReference type="SAM" id="MobiDB-lite"/>
    </source>
</evidence>
<dbReference type="Gene3D" id="4.10.240.10">
    <property type="entry name" value="Zn(2)-C6 fungal-type DNA-binding domain"/>
    <property type="match status" value="1"/>
</dbReference>
<dbReference type="EMBL" id="JBFMKM010000005">
    <property type="protein sequence ID" value="KAL1305991.1"/>
    <property type="molecule type" value="Genomic_DNA"/>
</dbReference>
<evidence type="ECO:0000256" key="5">
    <source>
        <dbReference type="ARBA" id="ARBA00023242"/>
    </source>
</evidence>
<dbReference type="Pfam" id="PF00172">
    <property type="entry name" value="Zn_clus"/>
    <property type="match status" value="1"/>
</dbReference>
<dbReference type="SMART" id="SM00355">
    <property type="entry name" value="ZnF_C2H2"/>
    <property type="match status" value="2"/>
</dbReference>
<dbReference type="PROSITE" id="PS50048">
    <property type="entry name" value="ZN2_CY6_FUNGAL_2"/>
    <property type="match status" value="1"/>
</dbReference>
<sequence>MVFCTYCGHSFTRDEHLERHILTHTNVKPFKCFTCHMSFARRDLLQRHYTVHGRDQNQEPIPAANGMIPKSAGRTPIACSNCAKTKTKCDKKFPCSRCAGRNLRCTLRPTRRSSKNANRMGLITAETIANGVANGAIPPDQTVAAEKAPHGSPNGGEQHVHAKPTSPSIKTQPIILEEKPHSEHQPPQYFDQPTSGPSPPTPAVMSPLTTPLNGFMQSTPLSGYDEFMQASKEGSEESSPRFMLDWSQMPMPMGFDPMSRPEMMMGPEIGFDPTQLNIVSSADGMLTIMPDLTTNVAPLITPIETPKMERAFSDLELGNHMNTYNPHGRQMSAASIGSSNAHEISAVVAAQDGWNVFRCTPTIPPGTCPTTAKQNLEQLEQTLRNHEGWSTWTPAWDEGDFSGGEPLTVMQLHESTRDKLLAITQTFLHRALETHREVVGGSPTGQSPLSNSGSNFVLLPPARVLEYFLRSYANSFEKYYSLTSRGVLDANELMHCYNDKASSLLILMMIAQGAMSIPSIEARWLTGGLTEACRISLFDLIERNISMASDPIALHSALLYTVQAAWSGDKWQMDIAMGQRGMYSYMLRHSGVLENKPAVPTTFDHRSNPDSLWNEWIQHESRSRLIYSWVMVDQDLALFHDTAPLFSVTEFGAPMPDADRLWQANSAMEWSSVFEQVHEFTGGFSSVGSGARPLSLRDLFQHFLDDEMVSHGIEMTALQMRLLLHPLQSMVCHYGQLISCFSDPAASRNKTRTVTAASTRCRLEEVQALLGRWYNLAERYLKSNPLCAMMQANLVIFHLISLNAVTNFTEIERLARREAFDGTYQQLVWIHKRCISDVEEAIFHCGQILRTIRSMPRGVRPPWWAGAVYRAALVLWTDSLTNKETPSPTVGRNFLPAAAPLVAIDALPADHPLIVRYLSKHEGTPSLSKRDGSQVPMDHAFPVLSHCIEIIDEGAANRFSDGIRNKLDRLMRS</sequence>
<evidence type="ECO:0000256" key="4">
    <source>
        <dbReference type="ARBA" id="ARBA00023163"/>
    </source>
</evidence>
<dbReference type="InterPro" id="IPR036864">
    <property type="entry name" value="Zn2-C6_fun-type_DNA-bd_sf"/>
</dbReference>
<keyword evidence="11" id="KW-1185">Reference proteome</keyword>
<dbReference type="PROSITE" id="PS00028">
    <property type="entry name" value="ZINC_FINGER_C2H2_1"/>
    <property type="match status" value="2"/>
</dbReference>
<keyword evidence="5" id="KW-0539">Nucleus</keyword>
<keyword evidence="2" id="KW-0862">Zinc</keyword>
<dbReference type="InterPro" id="IPR036236">
    <property type="entry name" value="Znf_C2H2_sf"/>
</dbReference>
<keyword evidence="6" id="KW-0863">Zinc-finger</keyword>
<protein>
    <recommendedName>
        <fullName evidence="12">Transcription factor Bmr1</fullName>
    </recommendedName>
</protein>
<dbReference type="SUPFAM" id="SSF57701">
    <property type="entry name" value="Zn2/Cys6 DNA-binding domain"/>
    <property type="match status" value="1"/>
</dbReference>
<dbReference type="PANTHER" id="PTHR47660:SF2">
    <property type="entry name" value="TRANSCRIPTION FACTOR WITH C2H2 AND ZN(2)-CYS(6) DNA BINDING DOMAIN (EUROFUNG)"/>
    <property type="match status" value="1"/>
</dbReference>
<evidence type="ECO:0000259" key="9">
    <source>
        <dbReference type="PROSITE" id="PS50157"/>
    </source>
</evidence>
<feature type="region of interest" description="Disordered" evidence="7">
    <location>
        <begin position="182"/>
        <end position="202"/>
    </location>
</feature>
<gene>
    <name evidence="10" type="ORF">AAFC00_004124</name>
</gene>
<dbReference type="InterPro" id="IPR007219">
    <property type="entry name" value="XnlR_reg_dom"/>
</dbReference>
<dbReference type="Proteomes" id="UP001562354">
    <property type="component" value="Unassembled WGS sequence"/>
</dbReference>
<keyword evidence="3" id="KW-0805">Transcription regulation</keyword>
<dbReference type="Gene3D" id="3.30.160.60">
    <property type="entry name" value="Classic Zinc Finger"/>
    <property type="match status" value="2"/>
</dbReference>
<evidence type="ECO:0000313" key="10">
    <source>
        <dbReference type="EMBL" id="KAL1305991.1"/>
    </source>
</evidence>
<feature type="domain" description="Zn(2)-C6 fungal-type" evidence="8">
    <location>
        <begin position="78"/>
        <end position="107"/>
    </location>
</feature>
<evidence type="ECO:0000256" key="1">
    <source>
        <dbReference type="ARBA" id="ARBA00022723"/>
    </source>
</evidence>
<dbReference type="PANTHER" id="PTHR47660">
    <property type="entry name" value="TRANSCRIPTION FACTOR WITH C2H2 AND ZN(2)-CYS(6) DNA BINDING DOMAIN (EUROFUNG)-RELATED-RELATED"/>
    <property type="match status" value="1"/>
</dbReference>
<feature type="domain" description="C2H2-type" evidence="9">
    <location>
        <begin position="30"/>
        <end position="57"/>
    </location>
</feature>
<dbReference type="SMART" id="SM00066">
    <property type="entry name" value="GAL4"/>
    <property type="match status" value="1"/>
</dbReference>
<dbReference type="PROSITE" id="PS00463">
    <property type="entry name" value="ZN2_CY6_FUNGAL_1"/>
    <property type="match status" value="1"/>
</dbReference>
<dbReference type="InterPro" id="IPR001138">
    <property type="entry name" value="Zn2Cys6_DnaBD"/>
</dbReference>
<dbReference type="SUPFAM" id="SSF57667">
    <property type="entry name" value="beta-beta-alpha zinc fingers"/>
    <property type="match status" value="1"/>
</dbReference>
<feature type="region of interest" description="Disordered" evidence="7">
    <location>
        <begin position="143"/>
        <end position="167"/>
    </location>
</feature>
<evidence type="ECO:0000256" key="2">
    <source>
        <dbReference type="ARBA" id="ARBA00022833"/>
    </source>
</evidence>
<evidence type="ECO:0000259" key="8">
    <source>
        <dbReference type="PROSITE" id="PS50048"/>
    </source>
</evidence>
<organism evidence="10 11">
    <name type="scientific">Neodothiora populina</name>
    <dbReference type="NCBI Taxonomy" id="2781224"/>
    <lineage>
        <taxon>Eukaryota</taxon>
        <taxon>Fungi</taxon>
        <taxon>Dikarya</taxon>
        <taxon>Ascomycota</taxon>
        <taxon>Pezizomycotina</taxon>
        <taxon>Dothideomycetes</taxon>
        <taxon>Dothideomycetidae</taxon>
        <taxon>Dothideales</taxon>
        <taxon>Dothioraceae</taxon>
        <taxon>Neodothiora</taxon>
    </lineage>
</organism>
<evidence type="ECO:0000313" key="11">
    <source>
        <dbReference type="Proteomes" id="UP001562354"/>
    </source>
</evidence>
<evidence type="ECO:0008006" key="12">
    <source>
        <dbReference type="Google" id="ProtNLM"/>
    </source>
</evidence>
<keyword evidence="4" id="KW-0804">Transcription</keyword>
<proteinExistence type="predicted"/>
<dbReference type="PROSITE" id="PS50157">
    <property type="entry name" value="ZINC_FINGER_C2H2_2"/>
    <property type="match status" value="2"/>
</dbReference>
<dbReference type="CDD" id="cd00067">
    <property type="entry name" value="GAL4"/>
    <property type="match status" value="1"/>
</dbReference>
<dbReference type="Pfam" id="PF04082">
    <property type="entry name" value="Fungal_trans"/>
    <property type="match status" value="1"/>
</dbReference>
<feature type="domain" description="C2H2-type" evidence="9">
    <location>
        <begin position="2"/>
        <end position="29"/>
    </location>
</feature>
<evidence type="ECO:0000256" key="3">
    <source>
        <dbReference type="ARBA" id="ARBA00023015"/>
    </source>
</evidence>
<evidence type="ECO:0000256" key="6">
    <source>
        <dbReference type="PROSITE-ProRule" id="PRU00042"/>
    </source>
</evidence>